<dbReference type="Proteomes" id="UP001153269">
    <property type="component" value="Unassembled WGS sequence"/>
</dbReference>
<organism evidence="2 3">
    <name type="scientific">Pleuronectes platessa</name>
    <name type="common">European plaice</name>
    <dbReference type="NCBI Taxonomy" id="8262"/>
    <lineage>
        <taxon>Eukaryota</taxon>
        <taxon>Metazoa</taxon>
        <taxon>Chordata</taxon>
        <taxon>Craniata</taxon>
        <taxon>Vertebrata</taxon>
        <taxon>Euteleostomi</taxon>
        <taxon>Actinopterygii</taxon>
        <taxon>Neopterygii</taxon>
        <taxon>Teleostei</taxon>
        <taxon>Neoteleostei</taxon>
        <taxon>Acanthomorphata</taxon>
        <taxon>Carangaria</taxon>
        <taxon>Pleuronectiformes</taxon>
        <taxon>Pleuronectoidei</taxon>
        <taxon>Pleuronectidae</taxon>
        <taxon>Pleuronectes</taxon>
    </lineage>
</organism>
<evidence type="ECO:0000313" key="3">
    <source>
        <dbReference type="Proteomes" id="UP001153269"/>
    </source>
</evidence>
<feature type="compositionally biased region" description="Polar residues" evidence="1">
    <location>
        <begin position="121"/>
        <end position="133"/>
    </location>
</feature>
<accession>A0A9N7Z1Q0</accession>
<proteinExistence type="predicted"/>
<feature type="compositionally biased region" description="Low complexity" evidence="1">
    <location>
        <begin position="162"/>
        <end position="174"/>
    </location>
</feature>
<comment type="caution">
    <text evidence="2">The sequence shown here is derived from an EMBL/GenBank/DDBJ whole genome shotgun (WGS) entry which is preliminary data.</text>
</comment>
<dbReference type="EMBL" id="CADEAL010003917">
    <property type="protein sequence ID" value="CAB1446481.1"/>
    <property type="molecule type" value="Genomic_DNA"/>
</dbReference>
<keyword evidence="3" id="KW-1185">Reference proteome</keyword>
<feature type="compositionally biased region" description="Polar residues" evidence="1">
    <location>
        <begin position="229"/>
        <end position="238"/>
    </location>
</feature>
<evidence type="ECO:0000313" key="2">
    <source>
        <dbReference type="EMBL" id="CAB1446481.1"/>
    </source>
</evidence>
<reference evidence="2" key="1">
    <citation type="submission" date="2020-03" db="EMBL/GenBank/DDBJ databases">
        <authorList>
            <person name="Weist P."/>
        </authorList>
    </citation>
    <scope>NUCLEOTIDE SEQUENCE</scope>
</reference>
<feature type="region of interest" description="Disordered" evidence="1">
    <location>
        <begin position="121"/>
        <end position="243"/>
    </location>
</feature>
<evidence type="ECO:0000256" key="1">
    <source>
        <dbReference type="SAM" id="MobiDB-lite"/>
    </source>
</evidence>
<feature type="compositionally biased region" description="Polar residues" evidence="1">
    <location>
        <begin position="207"/>
        <end position="221"/>
    </location>
</feature>
<feature type="compositionally biased region" description="Polar residues" evidence="1">
    <location>
        <begin position="175"/>
        <end position="186"/>
    </location>
</feature>
<name>A0A9N7Z1Q0_PLEPL</name>
<gene>
    <name evidence="2" type="ORF">PLEPLA_LOCUS34207</name>
</gene>
<sequence length="278" mass="30245">MGAICLDASSLVLSIKSWFKVGTTISQFGKWELPEENVDAQDRHKLTCQACRQYSSTLRAPRDKAAAHTTGSRDRTVLKEEMVAAVPRINSDRLPFLHARPRAVPSIQSLLFTVSPTFSAQAGYPPSSQSSRLFSAGAPVPDHGPVRTHTSATIRGRRVSSKSKAAASQPSSFSVSQNERIGNDPSQPVRFKSKLFTVTGGSGKGENPQSAPRSLGGSQDLNYDPSHTWPKSSLWNRNQGKRRPSCHGALISALRPDHNSQHPYSLRRLAHQEADGAI</sequence>
<dbReference type="AlphaFoldDB" id="A0A9N7Z1Q0"/>
<protein>
    <submittedName>
        <fullName evidence="2">Uncharacterized protein</fullName>
    </submittedName>
</protein>